<reference evidence="3" key="1">
    <citation type="submission" date="2016-10" db="EMBL/GenBank/DDBJ databases">
        <authorList>
            <person name="Varghese N."/>
            <person name="Submissions S."/>
        </authorList>
    </citation>
    <scope>NUCLEOTIDE SEQUENCE [LARGE SCALE GENOMIC DNA]</scope>
    <source>
        <strain evidence="3">DSM 4002</strain>
    </source>
</reference>
<keyword evidence="1" id="KW-0812">Transmembrane</keyword>
<proteinExistence type="predicted"/>
<protein>
    <submittedName>
        <fullName evidence="2">Uncharacterized iron-regulated membrane protein</fullName>
    </submittedName>
</protein>
<dbReference type="PANTHER" id="PTHR34219">
    <property type="entry name" value="IRON-REGULATED INNER MEMBRANE PROTEIN-RELATED"/>
    <property type="match status" value="1"/>
</dbReference>
<name>A0A1I4ZQE4_9FLAO</name>
<dbReference type="Proteomes" id="UP000182961">
    <property type="component" value="Unassembled WGS sequence"/>
</dbReference>
<dbReference type="PROSITE" id="PS51257">
    <property type="entry name" value="PROKAR_LIPOPROTEIN"/>
    <property type="match status" value="1"/>
</dbReference>
<keyword evidence="1" id="KW-1133">Transmembrane helix</keyword>
<evidence type="ECO:0000313" key="2">
    <source>
        <dbReference type="EMBL" id="SFN52387.1"/>
    </source>
</evidence>
<accession>A0A1I4ZQE4</accession>
<feature type="transmembrane region" description="Helical" evidence="1">
    <location>
        <begin position="328"/>
        <end position="349"/>
    </location>
</feature>
<dbReference type="eggNOG" id="COG3182">
    <property type="taxonomic scope" value="Bacteria"/>
</dbReference>
<organism evidence="2 3">
    <name type="scientific">Flavobacterium succinicans</name>
    <dbReference type="NCBI Taxonomy" id="29536"/>
    <lineage>
        <taxon>Bacteria</taxon>
        <taxon>Pseudomonadati</taxon>
        <taxon>Bacteroidota</taxon>
        <taxon>Flavobacteriia</taxon>
        <taxon>Flavobacteriales</taxon>
        <taxon>Flavobacteriaceae</taxon>
        <taxon>Flavobacterium</taxon>
    </lineage>
</organism>
<evidence type="ECO:0000313" key="3">
    <source>
        <dbReference type="Proteomes" id="UP000182961"/>
    </source>
</evidence>
<keyword evidence="1" id="KW-0472">Membrane</keyword>
<feature type="transmembrane region" description="Helical" evidence="1">
    <location>
        <begin position="186"/>
        <end position="206"/>
    </location>
</feature>
<gene>
    <name evidence="2" type="ORF">SAMN05444143_1175</name>
</gene>
<dbReference type="InterPro" id="IPR005625">
    <property type="entry name" value="PepSY-ass_TM"/>
</dbReference>
<dbReference type="Pfam" id="PF03929">
    <property type="entry name" value="PepSY_TM"/>
    <property type="match status" value="1"/>
</dbReference>
<feature type="transmembrane region" description="Helical" evidence="1">
    <location>
        <begin position="137"/>
        <end position="157"/>
    </location>
</feature>
<evidence type="ECO:0000256" key="1">
    <source>
        <dbReference type="SAM" id="Phobius"/>
    </source>
</evidence>
<dbReference type="PANTHER" id="PTHR34219:SF3">
    <property type="entry name" value="BLL7967 PROTEIN"/>
    <property type="match status" value="1"/>
</dbReference>
<dbReference type="EMBL" id="FOUT01000017">
    <property type="protein sequence ID" value="SFN52387.1"/>
    <property type="molecule type" value="Genomic_DNA"/>
</dbReference>
<keyword evidence="3" id="KW-1185">Reference proteome</keyword>
<sequence>MNLKRTIRKLHLCLGLGAGIIIFIITVTGCIYTFEEEITNYTQRDFNVVKLENASHVPLNQIIESYKKKYGNDNLLFIKQKESVPNATIVLGNKKNKVAYNPYNGKEVMCLNSKDSFFSVILEIHRTLLLGDFGENIIGVSTFVFLFMLISGFILWFPTNFKKLKSYFTISDKSAKRLNFDMHRVGGFYATFVLLFIIITGLFFAYDFVKKGVLAATGTEAYSKWGPDSRSQGKIETDITKIYNWTQTQYPNCVESNIYYPKEKEGSIRIKLKYDYKYIPRYNTFFVDQFSGKMLQMDLDKNATLAENVKNSIFGIHTGSIFGIFGKIIVFLAVLIAASLPITGFLIWYRKKYR</sequence>
<feature type="transmembrane region" description="Helical" evidence="1">
    <location>
        <begin position="12"/>
        <end position="34"/>
    </location>
</feature>
<dbReference type="AlphaFoldDB" id="A0A1I4ZQE4"/>